<reference evidence="1 2" key="1">
    <citation type="submission" date="2023-06" db="EMBL/GenBank/DDBJ databases">
        <title>Rock-solubilizing bacteria, Microbacterium invictum, promotes re-establishment of vegetation in rocky wasteland by accelerating rock bio-weathering and reshaping soil bacterial community.</title>
        <authorList>
            <person name="Liu C."/>
        </authorList>
    </citation>
    <scope>NUCLEOTIDE SEQUENCE [LARGE SCALE GENOMIC DNA]</scope>
    <source>
        <strain evidence="1 2">X-18</strain>
    </source>
</reference>
<accession>A0ABZ0V6Y4</accession>
<gene>
    <name evidence="1" type="ORF">T9R20_09720</name>
</gene>
<protein>
    <submittedName>
        <fullName evidence="1">ATPase</fullName>
    </submittedName>
</protein>
<proteinExistence type="predicted"/>
<organism evidence="1 2">
    <name type="scientific">Microbacterium invictum</name>
    <dbReference type="NCBI Taxonomy" id="515415"/>
    <lineage>
        <taxon>Bacteria</taxon>
        <taxon>Bacillati</taxon>
        <taxon>Actinomycetota</taxon>
        <taxon>Actinomycetes</taxon>
        <taxon>Micrococcales</taxon>
        <taxon>Microbacteriaceae</taxon>
        <taxon>Microbacterium</taxon>
    </lineage>
</organism>
<name>A0ABZ0V6Y4_9MICO</name>
<keyword evidence="2" id="KW-1185">Reference proteome</keyword>
<evidence type="ECO:0000313" key="2">
    <source>
        <dbReference type="Proteomes" id="UP001324533"/>
    </source>
</evidence>
<sequence length="94" mass="9858">MRSLSWFLLGIIGGFVAAHIVNKNPRGAELLAEVDARISEFTDRMGDAYRDQQGRFADTIDDLGDAAEKAVDAAADAAGEALAKAKAATTSSSD</sequence>
<dbReference type="EMBL" id="CP139779">
    <property type="protein sequence ID" value="WQB68994.1"/>
    <property type="molecule type" value="Genomic_DNA"/>
</dbReference>
<dbReference type="Proteomes" id="UP001324533">
    <property type="component" value="Chromosome"/>
</dbReference>
<evidence type="ECO:0000313" key="1">
    <source>
        <dbReference type="EMBL" id="WQB68994.1"/>
    </source>
</evidence>
<dbReference type="RefSeq" id="WP_322409121.1">
    <property type="nucleotide sequence ID" value="NZ_CP139779.1"/>
</dbReference>